<evidence type="ECO:0000313" key="2">
    <source>
        <dbReference type="Proteomes" id="UP000031668"/>
    </source>
</evidence>
<protein>
    <submittedName>
        <fullName evidence="1">Uncharacterized protein</fullName>
    </submittedName>
</protein>
<dbReference type="AlphaFoldDB" id="A0A0C2MTZ5"/>
<sequence>MCVGISESQDLVVTIRKHRPCPIRFCRDKTILFLSAEMELNSLVAKIKWILSRRCKSATYSPPVHNIIGTNRARIKGYPACHNVFLEFNMSFTDDQELKIISMALCFCRSYS</sequence>
<dbReference type="Proteomes" id="UP000031668">
    <property type="component" value="Unassembled WGS sequence"/>
</dbReference>
<gene>
    <name evidence="1" type="ORF">RF11_10298</name>
</gene>
<reference evidence="1 2" key="1">
    <citation type="journal article" date="2014" name="Genome Biol. Evol.">
        <title>The genome of the myxosporean Thelohanellus kitauei shows adaptations to nutrient acquisition within its fish host.</title>
        <authorList>
            <person name="Yang Y."/>
            <person name="Xiong J."/>
            <person name="Zhou Z."/>
            <person name="Huo F."/>
            <person name="Miao W."/>
            <person name="Ran C."/>
            <person name="Liu Y."/>
            <person name="Zhang J."/>
            <person name="Feng J."/>
            <person name="Wang M."/>
            <person name="Wang M."/>
            <person name="Wang L."/>
            <person name="Yao B."/>
        </authorList>
    </citation>
    <scope>NUCLEOTIDE SEQUENCE [LARGE SCALE GENOMIC DNA]</scope>
    <source>
        <strain evidence="1">Wuqing</strain>
    </source>
</reference>
<evidence type="ECO:0000313" key="1">
    <source>
        <dbReference type="EMBL" id="KII67625.1"/>
    </source>
</evidence>
<dbReference type="EMBL" id="JWZT01003127">
    <property type="protein sequence ID" value="KII67625.1"/>
    <property type="molecule type" value="Genomic_DNA"/>
</dbReference>
<accession>A0A0C2MTZ5</accession>
<keyword evidence="2" id="KW-1185">Reference proteome</keyword>
<proteinExistence type="predicted"/>
<name>A0A0C2MTZ5_THEKT</name>
<comment type="caution">
    <text evidence="1">The sequence shown here is derived from an EMBL/GenBank/DDBJ whole genome shotgun (WGS) entry which is preliminary data.</text>
</comment>
<organism evidence="1 2">
    <name type="scientific">Thelohanellus kitauei</name>
    <name type="common">Myxosporean</name>
    <dbReference type="NCBI Taxonomy" id="669202"/>
    <lineage>
        <taxon>Eukaryota</taxon>
        <taxon>Metazoa</taxon>
        <taxon>Cnidaria</taxon>
        <taxon>Myxozoa</taxon>
        <taxon>Myxosporea</taxon>
        <taxon>Bivalvulida</taxon>
        <taxon>Platysporina</taxon>
        <taxon>Myxobolidae</taxon>
        <taxon>Thelohanellus</taxon>
    </lineage>
</organism>